<dbReference type="GO" id="GO:0005886">
    <property type="term" value="C:plasma membrane"/>
    <property type="evidence" value="ECO:0007669"/>
    <property type="project" value="TreeGrafter"/>
</dbReference>
<dbReference type="Pfam" id="PF00002">
    <property type="entry name" value="7tm_2"/>
    <property type="match status" value="1"/>
</dbReference>
<evidence type="ECO:0000256" key="4">
    <source>
        <dbReference type="ARBA" id="ARBA00023136"/>
    </source>
</evidence>
<evidence type="ECO:0000313" key="7">
    <source>
        <dbReference type="EMBL" id="ROT84638.1"/>
    </source>
</evidence>
<dbReference type="AlphaFoldDB" id="A0A423U7D8"/>
<feature type="transmembrane region" description="Helical" evidence="5">
    <location>
        <begin position="83"/>
        <end position="110"/>
    </location>
</feature>
<proteinExistence type="predicted"/>
<comment type="caution">
    <text evidence="7">The sequence shown here is derived from an EMBL/GenBank/DDBJ whole genome shotgun (WGS) entry which is preliminary data.</text>
</comment>
<dbReference type="PRINTS" id="PR01127">
    <property type="entry name" value="DIUHORMONER"/>
</dbReference>
<name>A0A423U7D8_PENVA</name>
<feature type="transmembrane region" description="Helical" evidence="5">
    <location>
        <begin position="18"/>
        <end position="38"/>
    </location>
</feature>
<dbReference type="InterPro" id="IPR002001">
    <property type="entry name" value="GPCR_2_diuretic_rcpt"/>
</dbReference>
<sequence length="270" mass="31215">MNNTEERDSTTVSTSQTIFYIGNSLSLVAVTLALWIFISFKDLRCLRNTIHTNLLFTYLLHNLFWIVYASVQTMVNESIGCTFFVALSYFNLTNFMWMFVEGLYLYMLVVKTFSVENIKLRVYTLIGWGIPVAIIITWVILKSNLTVAHTGPEAGVDVEGLLRTCPLMPVSHVDWIQKVPVLFFLSTNFIFLMRIMWGFWVAVFFCFLNSEVQNSIRHHIERWKTERGITDPRNPSIRLSRDGSPRPRTVCSRLQYSFLSSDASEVSRSF</sequence>
<dbReference type="STRING" id="6689.A0A423U7D8"/>
<feature type="transmembrane region" description="Helical" evidence="5">
    <location>
        <begin position="50"/>
        <end position="71"/>
    </location>
</feature>
<dbReference type="OrthoDB" id="6022368at2759"/>
<keyword evidence="3 5" id="KW-1133">Transmembrane helix</keyword>
<reference evidence="7 8" key="1">
    <citation type="submission" date="2018-04" db="EMBL/GenBank/DDBJ databases">
        <authorList>
            <person name="Zhang X."/>
            <person name="Yuan J."/>
            <person name="Li F."/>
            <person name="Xiang J."/>
        </authorList>
    </citation>
    <scope>NUCLEOTIDE SEQUENCE [LARGE SCALE GENOMIC DNA]</scope>
    <source>
        <tissue evidence="7">Muscle</tissue>
    </source>
</reference>
<gene>
    <name evidence="7" type="ORF">C7M84_022181</name>
</gene>
<dbReference type="GO" id="GO:0007166">
    <property type="term" value="P:cell surface receptor signaling pathway"/>
    <property type="evidence" value="ECO:0007669"/>
    <property type="project" value="InterPro"/>
</dbReference>
<reference evidence="7 8" key="2">
    <citation type="submission" date="2019-01" db="EMBL/GenBank/DDBJ databases">
        <title>The decoding of complex shrimp genome reveals the adaptation for benthos swimmer, frequently molting mechanism and breeding impact on genome.</title>
        <authorList>
            <person name="Sun Y."/>
            <person name="Gao Y."/>
            <person name="Yu Y."/>
        </authorList>
    </citation>
    <scope>NUCLEOTIDE SEQUENCE [LARGE SCALE GENOMIC DNA]</scope>
    <source>
        <tissue evidence="7">Muscle</tissue>
    </source>
</reference>
<dbReference type="GO" id="GO:0008528">
    <property type="term" value="F:G protein-coupled peptide receptor activity"/>
    <property type="evidence" value="ECO:0007669"/>
    <property type="project" value="TreeGrafter"/>
</dbReference>
<evidence type="ECO:0000256" key="1">
    <source>
        <dbReference type="ARBA" id="ARBA00004141"/>
    </source>
</evidence>
<dbReference type="InterPro" id="IPR000832">
    <property type="entry name" value="GPCR_2_secretin-like"/>
</dbReference>
<feature type="transmembrane region" description="Helical" evidence="5">
    <location>
        <begin position="122"/>
        <end position="141"/>
    </location>
</feature>
<dbReference type="GO" id="GO:0017046">
    <property type="term" value="F:peptide hormone binding"/>
    <property type="evidence" value="ECO:0007669"/>
    <property type="project" value="TreeGrafter"/>
</dbReference>
<accession>A0A423U7D8</accession>
<dbReference type="Gene3D" id="1.20.1070.10">
    <property type="entry name" value="Rhodopsin 7-helix transmembrane proteins"/>
    <property type="match status" value="2"/>
</dbReference>
<keyword evidence="8" id="KW-1185">Reference proteome</keyword>
<dbReference type="InterPro" id="IPR050332">
    <property type="entry name" value="GPCR_2"/>
</dbReference>
<dbReference type="PANTHER" id="PTHR45620:SF15">
    <property type="entry name" value="DIURETIC HORMONE 44 RECEPTOR 1-RELATED"/>
    <property type="match status" value="1"/>
</dbReference>
<dbReference type="Proteomes" id="UP000283509">
    <property type="component" value="Unassembled WGS sequence"/>
</dbReference>
<keyword evidence="4 5" id="KW-0472">Membrane</keyword>
<evidence type="ECO:0000313" key="8">
    <source>
        <dbReference type="Proteomes" id="UP000283509"/>
    </source>
</evidence>
<feature type="non-terminal residue" evidence="7">
    <location>
        <position position="270"/>
    </location>
</feature>
<evidence type="ECO:0000259" key="6">
    <source>
        <dbReference type="PROSITE" id="PS50261"/>
    </source>
</evidence>
<feature type="domain" description="G-protein coupled receptors family 2 profile 2" evidence="6">
    <location>
        <begin position="15"/>
        <end position="196"/>
    </location>
</feature>
<dbReference type="InterPro" id="IPR017981">
    <property type="entry name" value="GPCR_2-like_7TM"/>
</dbReference>
<dbReference type="PANTHER" id="PTHR45620">
    <property type="entry name" value="PDF RECEPTOR-LIKE PROTEIN-RELATED"/>
    <property type="match status" value="1"/>
</dbReference>
<keyword evidence="7" id="KW-0675">Receptor</keyword>
<keyword evidence="2 5" id="KW-0812">Transmembrane</keyword>
<dbReference type="GO" id="GO:0008036">
    <property type="term" value="F:diuretic hormone receptor activity"/>
    <property type="evidence" value="ECO:0007669"/>
    <property type="project" value="InterPro"/>
</dbReference>
<evidence type="ECO:0000256" key="5">
    <source>
        <dbReference type="SAM" id="Phobius"/>
    </source>
</evidence>
<organism evidence="7 8">
    <name type="scientific">Penaeus vannamei</name>
    <name type="common">Whiteleg shrimp</name>
    <name type="synonym">Litopenaeus vannamei</name>
    <dbReference type="NCBI Taxonomy" id="6689"/>
    <lineage>
        <taxon>Eukaryota</taxon>
        <taxon>Metazoa</taxon>
        <taxon>Ecdysozoa</taxon>
        <taxon>Arthropoda</taxon>
        <taxon>Crustacea</taxon>
        <taxon>Multicrustacea</taxon>
        <taxon>Malacostraca</taxon>
        <taxon>Eumalacostraca</taxon>
        <taxon>Eucarida</taxon>
        <taxon>Decapoda</taxon>
        <taxon>Dendrobranchiata</taxon>
        <taxon>Penaeoidea</taxon>
        <taxon>Penaeidae</taxon>
        <taxon>Penaeus</taxon>
    </lineage>
</organism>
<dbReference type="PRINTS" id="PR00249">
    <property type="entry name" value="GPCRSECRETIN"/>
</dbReference>
<evidence type="ECO:0000256" key="3">
    <source>
        <dbReference type="ARBA" id="ARBA00022989"/>
    </source>
</evidence>
<protein>
    <submittedName>
        <fullName evidence="7">Putative diuretic hormone 44 receptor</fullName>
    </submittedName>
</protein>
<dbReference type="GO" id="GO:0007188">
    <property type="term" value="P:adenylate cyclase-modulating G protein-coupled receptor signaling pathway"/>
    <property type="evidence" value="ECO:0007669"/>
    <property type="project" value="TreeGrafter"/>
</dbReference>
<comment type="subcellular location">
    <subcellularLocation>
        <location evidence="1">Membrane</location>
        <topology evidence="1">Multi-pass membrane protein</topology>
    </subcellularLocation>
</comment>
<evidence type="ECO:0000256" key="2">
    <source>
        <dbReference type="ARBA" id="ARBA00022692"/>
    </source>
</evidence>
<dbReference type="EMBL" id="QCYY01000517">
    <property type="protein sequence ID" value="ROT84638.1"/>
    <property type="molecule type" value="Genomic_DNA"/>
</dbReference>
<feature type="transmembrane region" description="Helical" evidence="5">
    <location>
        <begin position="181"/>
        <end position="208"/>
    </location>
</feature>
<dbReference type="PROSITE" id="PS50261">
    <property type="entry name" value="G_PROTEIN_RECEP_F2_4"/>
    <property type="match status" value="1"/>
</dbReference>